<dbReference type="AlphaFoldDB" id="Q6EPZ8"/>
<name>Q6EPZ8_ORYSJ</name>
<sequence>MERPIINHDDLIDHNQLTGDRVVGRYSRSDDRAVNPVRPAFATNPPLLLELLLLVVLVQVSARVRTLLLDADLDRWEKECKFFFFFCDEKEEIKKG</sequence>
<gene>
    <name evidence="1" type="primary">P0014G10.32</name>
</gene>
<proteinExistence type="predicted"/>
<organism evidence="1 2">
    <name type="scientific">Oryza sativa subsp. japonica</name>
    <name type="common">Rice</name>
    <dbReference type="NCBI Taxonomy" id="39947"/>
    <lineage>
        <taxon>Eukaryota</taxon>
        <taxon>Viridiplantae</taxon>
        <taxon>Streptophyta</taxon>
        <taxon>Embryophyta</taxon>
        <taxon>Tracheophyta</taxon>
        <taxon>Spermatophyta</taxon>
        <taxon>Magnoliopsida</taxon>
        <taxon>Liliopsida</taxon>
        <taxon>Poales</taxon>
        <taxon>Poaceae</taxon>
        <taxon>BOP clade</taxon>
        <taxon>Oryzoideae</taxon>
        <taxon>Oryzeae</taxon>
        <taxon>Oryzinae</taxon>
        <taxon>Oryza</taxon>
        <taxon>Oryza sativa</taxon>
    </lineage>
</organism>
<dbReference type="Proteomes" id="UP000000763">
    <property type="component" value="Chromosome 9"/>
</dbReference>
<reference evidence="2" key="1">
    <citation type="journal article" date="2005" name="Nature">
        <title>The map-based sequence of the rice genome.</title>
        <authorList>
            <consortium name="International rice genome sequencing project (IRGSP)"/>
            <person name="Matsumoto T."/>
            <person name="Wu J."/>
            <person name="Kanamori H."/>
            <person name="Katayose Y."/>
            <person name="Fujisawa M."/>
            <person name="Namiki N."/>
            <person name="Mizuno H."/>
            <person name="Yamamoto K."/>
            <person name="Antonio B.A."/>
            <person name="Baba T."/>
            <person name="Sakata K."/>
            <person name="Nagamura Y."/>
            <person name="Aoki H."/>
            <person name="Arikawa K."/>
            <person name="Arita K."/>
            <person name="Bito T."/>
            <person name="Chiden Y."/>
            <person name="Fujitsuka N."/>
            <person name="Fukunaka R."/>
            <person name="Hamada M."/>
            <person name="Harada C."/>
            <person name="Hayashi A."/>
            <person name="Hijishita S."/>
            <person name="Honda M."/>
            <person name="Hosokawa S."/>
            <person name="Ichikawa Y."/>
            <person name="Idonuma A."/>
            <person name="Iijima M."/>
            <person name="Ikeda M."/>
            <person name="Ikeno M."/>
            <person name="Ito K."/>
            <person name="Ito S."/>
            <person name="Ito T."/>
            <person name="Ito Y."/>
            <person name="Ito Y."/>
            <person name="Iwabuchi A."/>
            <person name="Kamiya K."/>
            <person name="Karasawa W."/>
            <person name="Kurita K."/>
            <person name="Katagiri S."/>
            <person name="Kikuta A."/>
            <person name="Kobayashi H."/>
            <person name="Kobayashi N."/>
            <person name="Machita K."/>
            <person name="Maehara T."/>
            <person name="Masukawa M."/>
            <person name="Mizubayashi T."/>
            <person name="Mukai Y."/>
            <person name="Nagasaki H."/>
            <person name="Nagata Y."/>
            <person name="Naito S."/>
            <person name="Nakashima M."/>
            <person name="Nakama Y."/>
            <person name="Nakamichi Y."/>
            <person name="Nakamura M."/>
            <person name="Meguro A."/>
            <person name="Negishi M."/>
            <person name="Ohta I."/>
            <person name="Ohta T."/>
            <person name="Okamoto M."/>
            <person name="Ono N."/>
            <person name="Saji S."/>
            <person name="Sakaguchi M."/>
            <person name="Sakai K."/>
            <person name="Shibata M."/>
            <person name="Shimokawa T."/>
            <person name="Song J."/>
            <person name="Takazaki Y."/>
            <person name="Terasawa K."/>
            <person name="Tsugane M."/>
            <person name="Tsuji K."/>
            <person name="Ueda S."/>
            <person name="Waki K."/>
            <person name="Yamagata H."/>
            <person name="Yamamoto M."/>
            <person name="Yamamoto S."/>
            <person name="Yamane H."/>
            <person name="Yoshiki S."/>
            <person name="Yoshihara R."/>
            <person name="Yukawa K."/>
            <person name="Zhong H."/>
            <person name="Yano M."/>
            <person name="Yuan Q."/>
            <person name="Ouyang S."/>
            <person name="Liu J."/>
            <person name="Jones K.M."/>
            <person name="Gansberger K."/>
            <person name="Moffat K."/>
            <person name="Hill J."/>
            <person name="Bera J."/>
            <person name="Fadrosh D."/>
            <person name="Jin S."/>
            <person name="Johri S."/>
            <person name="Kim M."/>
            <person name="Overton L."/>
            <person name="Reardon M."/>
            <person name="Tsitrin T."/>
            <person name="Vuong H."/>
            <person name="Weaver B."/>
            <person name="Ciecko A."/>
            <person name="Tallon L."/>
            <person name="Jackson J."/>
            <person name="Pai G."/>
            <person name="Aken S.V."/>
            <person name="Utterback T."/>
            <person name="Reidmuller S."/>
            <person name="Feldblyum T."/>
            <person name="Hsiao J."/>
            <person name="Zismann V."/>
            <person name="Iobst S."/>
            <person name="de Vazeille A.R."/>
            <person name="Buell C.R."/>
            <person name="Ying K."/>
            <person name="Li Y."/>
            <person name="Lu T."/>
            <person name="Huang Y."/>
            <person name="Zhao Q."/>
            <person name="Feng Q."/>
            <person name="Zhang L."/>
            <person name="Zhu J."/>
            <person name="Weng Q."/>
            <person name="Mu J."/>
            <person name="Lu Y."/>
            <person name="Fan D."/>
            <person name="Liu Y."/>
            <person name="Guan J."/>
            <person name="Zhang Y."/>
            <person name="Yu S."/>
            <person name="Liu X."/>
            <person name="Zhang Y."/>
            <person name="Hong G."/>
            <person name="Han B."/>
            <person name="Choisne N."/>
            <person name="Demange N."/>
            <person name="Orjeda G."/>
            <person name="Samain S."/>
            <person name="Cattolico L."/>
            <person name="Pelletier E."/>
            <person name="Couloux A."/>
            <person name="Segurens B."/>
            <person name="Wincker P."/>
            <person name="D'Hont A."/>
            <person name="Scarpelli C."/>
            <person name="Weissenbach J."/>
            <person name="Salanoubat M."/>
            <person name="Quetier F."/>
            <person name="Yu Y."/>
            <person name="Kim H.R."/>
            <person name="Rambo T."/>
            <person name="Currie J."/>
            <person name="Collura K."/>
            <person name="Luo M."/>
            <person name="Yang T."/>
            <person name="Ammiraju J.S.S."/>
            <person name="Engler F."/>
            <person name="Soderlund C."/>
            <person name="Wing R.A."/>
            <person name="Palmer L.E."/>
            <person name="de la Bastide M."/>
            <person name="Spiegel L."/>
            <person name="Nascimento L."/>
            <person name="Zutavern T."/>
            <person name="O'Shaughnessy A."/>
            <person name="Dike S."/>
            <person name="Dedhia N."/>
            <person name="Preston R."/>
            <person name="Balija V."/>
            <person name="McCombie W.R."/>
            <person name="Chow T."/>
            <person name="Chen H."/>
            <person name="Chung M."/>
            <person name="Chen C."/>
            <person name="Shaw J."/>
            <person name="Wu H."/>
            <person name="Hsiao K."/>
            <person name="Chao Y."/>
            <person name="Chu M."/>
            <person name="Cheng C."/>
            <person name="Hour A."/>
            <person name="Lee P."/>
            <person name="Lin S."/>
            <person name="Lin Y."/>
            <person name="Liou J."/>
            <person name="Liu S."/>
            <person name="Hsing Y."/>
            <person name="Raghuvanshi S."/>
            <person name="Mohanty A."/>
            <person name="Bharti A.K."/>
            <person name="Gaur A."/>
            <person name="Gupta V."/>
            <person name="Kumar D."/>
            <person name="Ravi V."/>
            <person name="Vij S."/>
            <person name="Kapur A."/>
            <person name="Khurana P."/>
            <person name="Khurana P."/>
            <person name="Khurana J.P."/>
            <person name="Tyagi A.K."/>
            <person name="Gaikwad K."/>
            <person name="Singh A."/>
            <person name="Dalal V."/>
            <person name="Srivastava S."/>
            <person name="Dixit A."/>
            <person name="Pal A.K."/>
            <person name="Ghazi I.A."/>
            <person name="Yadav M."/>
            <person name="Pandit A."/>
            <person name="Bhargava A."/>
            <person name="Sureshbabu K."/>
            <person name="Batra K."/>
            <person name="Sharma T.R."/>
            <person name="Mohapatra T."/>
            <person name="Singh N.K."/>
            <person name="Messing J."/>
            <person name="Nelson A.B."/>
            <person name="Fuks G."/>
            <person name="Kavchok S."/>
            <person name="Keizer G."/>
            <person name="Linton E."/>
            <person name="Llaca V."/>
            <person name="Song R."/>
            <person name="Tanyolac B."/>
            <person name="Young S."/>
            <person name="Ho-Il K."/>
            <person name="Hahn J.H."/>
            <person name="Sangsakoo G."/>
            <person name="Vanavichit A."/>
            <person name="de Mattos Luiz.A.T."/>
            <person name="Zimmer P.D."/>
            <person name="Malone G."/>
            <person name="Dellagostin O."/>
            <person name="de Oliveira A.C."/>
            <person name="Bevan M."/>
            <person name="Bancroft I."/>
            <person name="Minx P."/>
            <person name="Cordum H."/>
            <person name="Wilson R."/>
            <person name="Cheng Z."/>
            <person name="Jin W."/>
            <person name="Jiang J."/>
            <person name="Leong S.A."/>
            <person name="Iwama H."/>
            <person name="Gojobori T."/>
            <person name="Itoh T."/>
            <person name="Niimura Y."/>
            <person name="Fujii Y."/>
            <person name="Habara T."/>
            <person name="Sakai H."/>
            <person name="Sato Y."/>
            <person name="Wilson G."/>
            <person name="Kumar K."/>
            <person name="McCouch S."/>
            <person name="Juretic N."/>
            <person name="Hoen D."/>
            <person name="Wright S."/>
            <person name="Bruskiewich R."/>
            <person name="Bureau T."/>
            <person name="Miyao A."/>
            <person name="Hirochika H."/>
            <person name="Nishikawa T."/>
            <person name="Kadowaki K."/>
            <person name="Sugiura M."/>
            <person name="Burr B."/>
            <person name="Sasaki T."/>
        </authorList>
    </citation>
    <scope>NUCLEOTIDE SEQUENCE [LARGE SCALE GENOMIC DNA]</scope>
    <source>
        <strain evidence="2">cv. Nipponbare</strain>
    </source>
</reference>
<accession>Q6EPZ8</accession>
<evidence type="ECO:0000313" key="2">
    <source>
        <dbReference type="Proteomes" id="UP000000763"/>
    </source>
</evidence>
<reference evidence="2" key="2">
    <citation type="journal article" date="2008" name="Nucleic Acids Res.">
        <title>The rice annotation project database (RAP-DB): 2008 update.</title>
        <authorList>
            <consortium name="The rice annotation project (RAP)"/>
        </authorList>
    </citation>
    <scope>GENOME REANNOTATION</scope>
    <source>
        <strain evidence="2">cv. Nipponbare</strain>
    </source>
</reference>
<dbReference type="EMBL" id="AP005784">
    <property type="protein sequence ID" value="BAD29272.1"/>
    <property type="molecule type" value="Genomic_DNA"/>
</dbReference>
<protein>
    <submittedName>
        <fullName evidence="1">Uncharacterized protein</fullName>
    </submittedName>
</protein>
<evidence type="ECO:0000313" key="1">
    <source>
        <dbReference type="EMBL" id="BAD29272.1"/>
    </source>
</evidence>